<dbReference type="EMBL" id="RDQH01000337">
    <property type="protein sequence ID" value="RXH85307.1"/>
    <property type="molecule type" value="Genomic_DNA"/>
</dbReference>
<evidence type="ECO:0000313" key="1">
    <source>
        <dbReference type="EMBL" id="RXH85307.1"/>
    </source>
</evidence>
<proteinExistence type="predicted"/>
<dbReference type="Gene3D" id="3.40.50.300">
    <property type="entry name" value="P-loop containing nucleotide triphosphate hydrolases"/>
    <property type="match status" value="1"/>
</dbReference>
<dbReference type="EMBL" id="RDQH01000127">
    <property type="protein sequence ID" value="RXI09899.1"/>
    <property type="molecule type" value="Genomic_DNA"/>
</dbReference>
<dbReference type="InterPro" id="IPR027417">
    <property type="entry name" value="P-loop_NTPase"/>
</dbReference>
<organism evidence="1 3">
    <name type="scientific">Malus domestica</name>
    <name type="common">Apple</name>
    <name type="synonym">Pyrus malus</name>
    <dbReference type="NCBI Taxonomy" id="3750"/>
    <lineage>
        <taxon>Eukaryota</taxon>
        <taxon>Viridiplantae</taxon>
        <taxon>Streptophyta</taxon>
        <taxon>Embryophyta</taxon>
        <taxon>Tracheophyta</taxon>
        <taxon>Spermatophyta</taxon>
        <taxon>Magnoliopsida</taxon>
        <taxon>eudicotyledons</taxon>
        <taxon>Gunneridae</taxon>
        <taxon>Pentapetalae</taxon>
        <taxon>rosids</taxon>
        <taxon>fabids</taxon>
        <taxon>Rosales</taxon>
        <taxon>Rosaceae</taxon>
        <taxon>Amygdaloideae</taxon>
        <taxon>Maleae</taxon>
        <taxon>Malus</taxon>
    </lineage>
</organism>
<dbReference type="AlphaFoldDB" id="A0A498IT66"/>
<evidence type="ECO:0000313" key="3">
    <source>
        <dbReference type="Proteomes" id="UP000290289"/>
    </source>
</evidence>
<dbReference type="STRING" id="3750.A0A498IT66"/>
<evidence type="ECO:0000313" key="2">
    <source>
        <dbReference type="EMBL" id="RXI09899.1"/>
    </source>
</evidence>
<dbReference type="GO" id="GO:0005525">
    <property type="term" value="F:GTP binding"/>
    <property type="evidence" value="ECO:0007669"/>
    <property type="project" value="InterPro"/>
</dbReference>
<reference evidence="1 3" key="1">
    <citation type="submission" date="2018-10" db="EMBL/GenBank/DDBJ databases">
        <title>A high-quality apple genome assembly.</title>
        <authorList>
            <person name="Hu J."/>
        </authorList>
    </citation>
    <scope>NUCLEOTIDE SEQUENCE [LARGE SCALE GENOMIC DNA]</scope>
    <source>
        <strain evidence="3">cv. HFTH1</strain>
        <tissue evidence="1">Young leaf</tissue>
    </source>
</reference>
<comment type="caution">
    <text evidence="1">The sequence shown here is derived from an EMBL/GenBank/DDBJ whole genome shotgun (WGS) entry which is preliminary data.</text>
</comment>
<dbReference type="Pfam" id="PF00071">
    <property type="entry name" value="Ras"/>
    <property type="match status" value="1"/>
</dbReference>
<sequence length="155" mass="17386">MEPKLSTLPLRTAVAAVANTGEGTAIYRTSSRFIKCVTLGDGAVGKTCMLICYTSNKFPIFSNWQEMTFWKCRGCLGLKGRESAYDKTTWDEHRMPAHDMRQGCDEIHGATALGDRIRPLPLRCRPRIRSEVTMVCRLLDSDMVTNGIKIREGQV</sequence>
<dbReference type="SUPFAM" id="SSF52540">
    <property type="entry name" value="P-loop containing nucleoside triphosphate hydrolases"/>
    <property type="match status" value="1"/>
</dbReference>
<name>A0A498IT66_MALDO</name>
<dbReference type="Proteomes" id="UP000290289">
    <property type="component" value="Chromosome 11"/>
</dbReference>
<dbReference type="InterPro" id="IPR001806">
    <property type="entry name" value="Small_GTPase"/>
</dbReference>
<gene>
    <name evidence="2" type="ORF">DVH24_030252</name>
    <name evidence="1" type="ORF">DVH24_042075</name>
</gene>
<dbReference type="GO" id="GO:0003924">
    <property type="term" value="F:GTPase activity"/>
    <property type="evidence" value="ECO:0007669"/>
    <property type="project" value="InterPro"/>
</dbReference>
<accession>A0A498IT66</accession>
<keyword evidence="3" id="KW-1185">Reference proteome</keyword>
<protein>
    <submittedName>
        <fullName evidence="1">Uncharacterized protein</fullName>
    </submittedName>
</protein>